<accession>A0A0A1CS79</accession>
<dbReference type="InterPro" id="IPR036204">
    <property type="entry name" value="ATP_synth_f6_sf_mt"/>
</dbReference>
<evidence type="ECO:0000256" key="2">
    <source>
        <dbReference type="ARBA" id="ARBA00007346"/>
    </source>
</evidence>
<dbReference type="Gene3D" id="1.10.246.110">
    <property type="entry name" value="Mitochondrial ATP synthase-coupling factor 6"/>
    <property type="match status" value="1"/>
</dbReference>
<evidence type="ECO:0000256" key="6">
    <source>
        <dbReference type="ARBA" id="ARBA00022792"/>
    </source>
</evidence>
<evidence type="ECO:0000256" key="3">
    <source>
        <dbReference type="ARBA" id="ARBA00022448"/>
    </source>
</evidence>
<evidence type="ECO:0000256" key="9">
    <source>
        <dbReference type="ARBA" id="ARBA00023136"/>
    </source>
</evidence>
<keyword evidence="9" id="KW-0472">Membrane</keyword>
<dbReference type="PANTHER" id="PTHR12441">
    <property type="entry name" value="ATP SYNTHASE COUPLING FACTOR 6, MITOCHONDRIAL"/>
    <property type="match status" value="1"/>
</dbReference>
<dbReference type="SUPFAM" id="SSF111357">
    <property type="entry name" value="Mitochondrial ATP synthase coupling factor 6"/>
    <property type="match status" value="1"/>
</dbReference>
<dbReference type="GO" id="GO:0045259">
    <property type="term" value="C:proton-transporting ATP synthase complex"/>
    <property type="evidence" value="ECO:0007669"/>
    <property type="project" value="UniProtKB-KW"/>
</dbReference>
<evidence type="ECO:0000256" key="1">
    <source>
        <dbReference type="ARBA" id="ARBA00004273"/>
    </source>
</evidence>
<protein>
    <submittedName>
        <fullName evidence="10">Mitochondrial ATP synthase-coupling factor 6</fullName>
    </submittedName>
</protein>
<proteinExistence type="evidence at transcript level"/>
<dbReference type="FunFam" id="1.10.246.110:FF:000001">
    <property type="entry name" value="ATP synthase-coupling factor 6, mitochondrial"/>
    <property type="match status" value="1"/>
</dbReference>
<keyword evidence="6" id="KW-0999">Mitochondrion inner membrane</keyword>
<keyword evidence="3" id="KW-0813">Transport</keyword>
<dbReference type="GO" id="GO:0015986">
    <property type="term" value="P:proton motive force-driven ATP synthesis"/>
    <property type="evidence" value="ECO:0007669"/>
    <property type="project" value="InterPro"/>
</dbReference>
<dbReference type="Pfam" id="PF05511">
    <property type="entry name" value="ATP-synt_F6"/>
    <property type="match status" value="1"/>
</dbReference>
<evidence type="ECO:0000256" key="4">
    <source>
        <dbReference type="ARBA" id="ARBA00022547"/>
    </source>
</evidence>
<sequence>MLSRRIVEFIPKLWNRNFGVFAPVLQKAIDPIQQLFLDKIKEYKALSATGKMKIPDDQKELKSEVEKLVKQYGGSDETDLSSFPKFNFPDPLIEVTPLQPSK</sequence>
<dbReference type="PANTHER" id="PTHR12441:SF10">
    <property type="entry name" value="ATP SYNTHASE-COUPLING FACTOR 6, MITOCHONDRIAL"/>
    <property type="match status" value="1"/>
</dbReference>
<organism evidence="10">
    <name type="scientific">Ceratosolen solmsi</name>
    <dbReference type="NCBI Taxonomy" id="142686"/>
    <lineage>
        <taxon>Eukaryota</taxon>
        <taxon>Metazoa</taxon>
        <taxon>Ecdysozoa</taxon>
        <taxon>Arthropoda</taxon>
        <taxon>Hexapoda</taxon>
        <taxon>Insecta</taxon>
        <taxon>Pterygota</taxon>
        <taxon>Neoptera</taxon>
        <taxon>Endopterygota</taxon>
        <taxon>Hymenoptera</taxon>
        <taxon>Apocrita</taxon>
        <taxon>Proctotrupomorpha</taxon>
        <taxon>Chalcidoidea</taxon>
        <taxon>Agaonidae</taxon>
        <taxon>Agaoninae</taxon>
        <taxon>Ceratosolen</taxon>
    </lineage>
</organism>
<dbReference type="InterPro" id="IPR008387">
    <property type="entry name" value="ATP_synth_f6_mt"/>
</dbReference>
<name>A0A0A1CS79_9HYME</name>
<evidence type="ECO:0000256" key="5">
    <source>
        <dbReference type="ARBA" id="ARBA00022781"/>
    </source>
</evidence>
<comment type="similarity">
    <text evidence="2">Belongs to the eukaryotic ATPase subunit F6 family.</text>
</comment>
<keyword evidence="4" id="KW-0138">CF(0)</keyword>
<evidence type="ECO:0000256" key="7">
    <source>
        <dbReference type="ARBA" id="ARBA00023065"/>
    </source>
</evidence>
<dbReference type="EMBL" id="KM275713">
    <property type="protein sequence ID" value="AIX97469.1"/>
    <property type="molecule type" value="mRNA"/>
</dbReference>
<keyword evidence="8" id="KW-0496">Mitochondrion</keyword>
<evidence type="ECO:0000313" key="10">
    <source>
        <dbReference type="EMBL" id="AIX97469.1"/>
    </source>
</evidence>
<reference evidence="10" key="1">
    <citation type="submission" date="2014-08" db="EMBL/GenBank/DDBJ databases">
        <title>Effects of Wolbachia infection on coevolution of oxidative-phosphorylation-related proteins in a fig wasp Ceratosolen solmsi Mayr (Hymenoptera: Agaonidae).</title>
        <authorList>
            <person name="Li Z.-Z."/>
        </authorList>
    </citation>
    <scope>NUCLEOTIDE SEQUENCE</scope>
</reference>
<dbReference type="GO" id="GO:0015078">
    <property type="term" value="F:proton transmembrane transporter activity"/>
    <property type="evidence" value="ECO:0007669"/>
    <property type="project" value="InterPro"/>
</dbReference>
<evidence type="ECO:0000256" key="8">
    <source>
        <dbReference type="ARBA" id="ARBA00023128"/>
    </source>
</evidence>
<dbReference type="AlphaFoldDB" id="A0A0A1CS79"/>
<comment type="subcellular location">
    <subcellularLocation>
        <location evidence="1">Mitochondrion inner membrane</location>
    </subcellularLocation>
</comment>
<keyword evidence="5" id="KW-0375">Hydrogen ion transport</keyword>
<keyword evidence="7" id="KW-0406">Ion transport</keyword>
<dbReference type="GO" id="GO:0005743">
    <property type="term" value="C:mitochondrial inner membrane"/>
    <property type="evidence" value="ECO:0007669"/>
    <property type="project" value="UniProtKB-SubCell"/>
</dbReference>